<feature type="domain" description="Outer membrane protein beta-barrel" evidence="3">
    <location>
        <begin position="9"/>
        <end position="197"/>
    </location>
</feature>
<evidence type="ECO:0000256" key="2">
    <source>
        <dbReference type="SAM" id="SignalP"/>
    </source>
</evidence>
<name>A0A2A5JRM2_PSEO7</name>
<feature type="signal peptide" evidence="2">
    <location>
        <begin position="1"/>
        <end position="20"/>
    </location>
</feature>
<accession>A0A2A5JRM2</accession>
<proteinExistence type="predicted"/>
<dbReference type="Pfam" id="PF13505">
    <property type="entry name" value="OMP_b-brl"/>
    <property type="match status" value="1"/>
</dbReference>
<feature type="chain" id="PRO_5013263847" evidence="2">
    <location>
        <begin position="21"/>
        <end position="197"/>
    </location>
</feature>
<keyword evidence="1 2" id="KW-0732">Signal</keyword>
<dbReference type="InterPro" id="IPR011250">
    <property type="entry name" value="OMP/PagP_B-barrel"/>
</dbReference>
<dbReference type="Proteomes" id="UP000228621">
    <property type="component" value="Unassembled WGS sequence"/>
</dbReference>
<evidence type="ECO:0000313" key="5">
    <source>
        <dbReference type="Proteomes" id="UP000228621"/>
    </source>
</evidence>
<dbReference type="Gene3D" id="2.40.160.20">
    <property type="match status" value="1"/>
</dbReference>
<organism evidence="4 5">
    <name type="scientific">Pseudoalteromonas piscicida</name>
    <dbReference type="NCBI Taxonomy" id="43662"/>
    <lineage>
        <taxon>Bacteria</taxon>
        <taxon>Pseudomonadati</taxon>
        <taxon>Pseudomonadota</taxon>
        <taxon>Gammaproteobacteria</taxon>
        <taxon>Alteromonadales</taxon>
        <taxon>Pseudoalteromonadaceae</taxon>
        <taxon>Pseudoalteromonas</taxon>
    </lineage>
</organism>
<keyword evidence="5" id="KW-1185">Reference proteome</keyword>
<dbReference type="EMBL" id="NKHF01000040">
    <property type="protein sequence ID" value="PCK32068.1"/>
    <property type="molecule type" value="Genomic_DNA"/>
</dbReference>
<dbReference type="SUPFAM" id="SSF56925">
    <property type="entry name" value="OMPA-like"/>
    <property type="match status" value="1"/>
</dbReference>
<evidence type="ECO:0000256" key="1">
    <source>
        <dbReference type="ARBA" id="ARBA00022729"/>
    </source>
</evidence>
<evidence type="ECO:0000259" key="3">
    <source>
        <dbReference type="Pfam" id="PF13505"/>
    </source>
</evidence>
<protein>
    <submittedName>
        <fullName evidence="4">Cell envelope biogenesis protein OmpA</fullName>
    </submittedName>
</protein>
<gene>
    <name evidence="4" type="ORF">CEX98_08760</name>
</gene>
<dbReference type="OrthoDB" id="5823352at2"/>
<comment type="caution">
    <text evidence="4">The sequence shown here is derived from an EMBL/GenBank/DDBJ whole genome shotgun (WGS) entry which is preliminary data.</text>
</comment>
<dbReference type="InterPro" id="IPR027385">
    <property type="entry name" value="Beta-barrel_OMP"/>
</dbReference>
<evidence type="ECO:0000313" key="4">
    <source>
        <dbReference type="EMBL" id="PCK32068.1"/>
    </source>
</evidence>
<reference evidence="5" key="1">
    <citation type="journal article" date="2019" name="Genome Announc.">
        <title>Draft Genome Sequence of Pseudoalteromonas piscicida Strain 36Y ROTHPW, an Hypersaline Seawater Isolate from the South Coast of Sonora, Mexico.</title>
        <authorList>
            <person name="Sanchez-Diaz R."/>
            <person name="Molina-Garza Z.J."/>
            <person name="Cruz-Suarez L.E."/>
            <person name="Selvin J."/>
            <person name="Kiran G.S."/>
            <person name="Ibarra-Gamez J.C."/>
            <person name="Gomez-Gil B."/>
            <person name="Galaviz-Silva L."/>
        </authorList>
    </citation>
    <scope>NUCLEOTIDE SEQUENCE [LARGE SCALE GENOMIC DNA]</scope>
    <source>
        <strain evidence="5">36Y_RITHPW</strain>
    </source>
</reference>
<sequence length="197" mass="21857">MKINALLSIALLTTSLSSFAEQKDETHRIGLDISGGGASYKSSSKDGDGVGQAYLYYNYHFTPILALEVGYNSGEDLDDWKCEDENDRKFTCTQNNKTLFGMGANNLDFDNFVVAAKGYYQISDNSYFYGKLGANYYDYEITRGSTKLVTDDGIGFVAEAGWQYDWDNGIAVNLGYKYLDMGDLDTSSLGLGISYRF</sequence>
<dbReference type="AlphaFoldDB" id="A0A2A5JRM2"/>